<dbReference type="EMBL" id="BK014979">
    <property type="protein sequence ID" value="DAD85301.1"/>
    <property type="molecule type" value="Genomic_DNA"/>
</dbReference>
<protein>
    <submittedName>
        <fullName evidence="1">Uncharacterized protein</fullName>
    </submittedName>
</protein>
<sequence>MIMPITGKQLLKYLRSNNLEYDFLYEISVVAGIEVSEELKQKKIQVFLLDDYIKKHGEKQCQ</sequence>
<evidence type="ECO:0000313" key="1">
    <source>
        <dbReference type="EMBL" id="DAD85301.1"/>
    </source>
</evidence>
<name>A0A8S5MSJ7_9CAUD</name>
<organism evidence="1">
    <name type="scientific">Myoviridae sp. ctk251</name>
    <dbReference type="NCBI Taxonomy" id="2826689"/>
    <lineage>
        <taxon>Viruses</taxon>
        <taxon>Duplodnaviria</taxon>
        <taxon>Heunggongvirae</taxon>
        <taxon>Uroviricota</taxon>
        <taxon>Caudoviricetes</taxon>
    </lineage>
</organism>
<accession>A0A8S5MSJ7</accession>
<reference evidence="1" key="1">
    <citation type="journal article" date="2021" name="Proc. Natl. Acad. Sci. U.S.A.">
        <title>A Catalog of Tens of Thousands of Viruses from Human Metagenomes Reveals Hidden Associations with Chronic Diseases.</title>
        <authorList>
            <person name="Tisza M.J."/>
            <person name="Buck C.B."/>
        </authorList>
    </citation>
    <scope>NUCLEOTIDE SEQUENCE</scope>
    <source>
        <strain evidence="1">Ctk251</strain>
    </source>
</reference>
<proteinExistence type="predicted"/>